<reference evidence="2 3" key="1">
    <citation type="submission" date="2019-09" db="EMBL/GenBank/DDBJ databases">
        <title>Goodfellowia gen. nov., a new genus of the Pseudonocardineae related to Actinoalloteichus, containing Goodfellowia coeruleoviolacea gen. nov., comb. nov. gen. nov., comb. nov.</title>
        <authorList>
            <person name="Labeda D."/>
        </authorList>
    </citation>
    <scope>NUCLEOTIDE SEQUENCE [LARGE SCALE GENOMIC DNA]</scope>
    <source>
        <strain evidence="2 3">AN110305</strain>
    </source>
</reference>
<name>A0A5B2XSS9_9PSEU</name>
<evidence type="ECO:0000313" key="3">
    <source>
        <dbReference type="Proteomes" id="UP000323454"/>
    </source>
</evidence>
<proteinExistence type="predicted"/>
<protein>
    <submittedName>
        <fullName evidence="2">Uncharacterized protein</fullName>
    </submittedName>
</protein>
<dbReference type="Proteomes" id="UP000323454">
    <property type="component" value="Unassembled WGS sequence"/>
</dbReference>
<feature type="region of interest" description="Disordered" evidence="1">
    <location>
        <begin position="80"/>
        <end position="109"/>
    </location>
</feature>
<comment type="caution">
    <text evidence="2">The sequence shown here is derived from an EMBL/GenBank/DDBJ whole genome shotgun (WGS) entry which is preliminary data.</text>
</comment>
<accession>A0A5B2XSS9</accession>
<sequence length="109" mass="12068">MGMLFALSLPGLVCLLVLLAALERFGLWAGRRSWLPWRRGRPADTGGTPLSAIGFEEMAGLFYASKHDELAQRRTELMLRDEENDGAPPRGGIDLDGGTVFLDRRRPVD</sequence>
<evidence type="ECO:0000313" key="2">
    <source>
        <dbReference type="EMBL" id="KAA2266506.1"/>
    </source>
</evidence>
<dbReference type="EMBL" id="VUOB01000002">
    <property type="protein sequence ID" value="KAA2266506.1"/>
    <property type="molecule type" value="Genomic_DNA"/>
</dbReference>
<organism evidence="2 3">
    <name type="scientific">Solihabitans fulvus</name>
    <dbReference type="NCBI Taxonomy" id="1892852"/>
    <lineage>
        <taxon>Bacteria</taxon>
        <taxon>Bacillati</taxon>
        <taxon>Actinomycetota</taxon>
        <taxon>Actinomycetes</taxon>
        <taxon>Pseudonocardiales</taxon>
        <taxon>Pseudonocardiaceae</taxon>
        <taxon>Solihabitans</taxon>
    </lineage>
</organism>
<dbReference type="RefSeq" id="WP_149847613.1">
    <property type="nucleotide sequence ID" value="NZ_VUOB01000002.1"/>
</dbReference>
<reference evidence="2 3" key="2">
    <citation type="submission" date="2019-09" db="EMBL/GenBank/DDBJ databases">
        <authorList>
            <person name="Jin C."/>
        </authorList>
    </citation>
    <scope>NUCLEOTIDE SEQUENCE [LARGE SCALE GENOMIC DNA]</scope>
    <source>
        <strain evidence="2 3">AN110305</strain>
    </source>
</reference>
<dbReference type="AlphaFoldDB" id="A0A5B2XSS9"/>
<keyword evidence="3" id="KW-1185">Reference proteome</keyword>
<dbReference type="Pfam" id="PF19690">
    <property type="entry name" value="DUF6191"/>
    <property type="match status" value="1"/>
</dbReference>
<gene>
    <name evidence="2" type="ORF">F0L68_01830</name>
</gene>
<dbReference type="OrthoDB" id="3692692at2"/>
<evidence type="ECO:0000256" key="1">
    <source>
        <dbReference type="SAM" id="MobiDB-lite"/>
    </source>
</evidence>
<dbReference type="InterPro" id="IPR045684">
    <property type="entry name" value="DUF6191"/>
</dbReference>